<dbReference type="Proteomes" id="UP001501337">
    <property type="component" value="Unassembled WGS sequence"/>
</dbReference>
<sequence>MEHFKLDDVTTLFIGSNLDGDTTEAASRLAAFAKQATQSCQPSGTSEVASDTGLMPGVI</sequence>
<comment type="caution">
    <text evidence="1">The sequence shown here is derived from an EMBL/GenBank/DDBJ whole genome shotgun (WGS) entry which is preliminary data.</text>
</comment>
<dbReference type="RefSeq" id="WP_344804025.1">
    <property type="nucleotide sequence ID" value="NZ_BAABBO010000002.1"/>
</dbReference>
<evidence type="ECO:0000313" key="1">
    <source>
        <dbReference type="EMBL" id="GAA3953406.1"/>
    </source>
</evidence>
<name>A0ABP7NST1_9GAMM</name>
<reference evidence="2" key="1">
    <citation type="journal article" date="2019" name="Int. J. Syst. Evol. Microbiol.">
        <title>The Global Catalogue of Microorganisms (GCM) 10K type strain sequencing project: providing services to taxonomists for standard genome sequencing and annotation.</title>
        <authorList>
            <consortium name="The Broad Institute Genomics Platform"/>
            <consortium name="The Broad Institute Genome Sequencing Center for Infectious Disease"/>
            <person name="Wu L."/>
            <person name="Ma J."/>
        </authorList>
    </citation>
    <scope>NUCLEOTIDE SEQUENCE [LARGE SCALE GENOMIC DNA]</scope>
    <source>
        <strain evidence="2">JCM 17555</strain>
    </source>
</reference>
<organism evidence="1 2">
    <name type="scientific">Allohahella marinimesophila</name>
    <dbReference type="NCBI Taxonomy" id="1054972"/>
    <lineage>
        <taxon>Bacteria</taxon>
        <taxon>Pseudomonadati</taxon>
        <taxon>Pseudomonadota</taxon>
        <taxon>Gammaproteobacteria</taxon>
        <taxon>Oceanospirillales</taxon>
        <taxon>Hahellaceae</taxon>
        <taxon>Allohahella</taxon>
    </lineage>
</organism>
<gene>
    <name evidence="1" type="ORF">GCM10022278_10410</name>
</gene>
<keyword evidence="2" id="KW-1185">Reference proteome</keyword>
<dbReference type="EMBL" id="BAABBO010000002">
    <property type="protein sequence ID" value="GAA3953406.1"/>
    <property type="molecule type" value="Genomic_DNA"/>
</dbReference>
<protein>
    <submittedName>
        <fullName evidence="1">Uncharacterized protein</fullName>
    </submittedName>
</protein>
<proteinExistence type="predicted"/>
<accession>A0ABP7NST1</accession>
<evidence type="ECO:0000313" key="2">
    <source>
        <dbReference type="Proteomes" id="UP001501337"/>
    </source>
</evidence>